<dbReference type="EMBL" id="CM041545">
    <property type="protein sequence ID" value="KAI3362259.1"/>
    <property type="molecule type" value="Genomic_DNA"/>
</dbReference>
<accession>A0ACB8W3P6</accession>
<protein>
    <submittedName>
        <fullName evidence="1">Uncharacterized protein</fullName>
    </submittedName>
</protein>
<evidence type="ECO:0000313" key="2">
    <source>
        <dbReference type="Proteomes" id="UP000831701"/>
    </source>
</evidence>
<dbReference type="Proteomes" id="UP000831701">
    <property type="component" value="Chromosome 15"/>
</dbReference>
<keyword evidence="2" id="KW-1185">Reference proteome</keyword>
<evidence type="ECO:0000313" key="1">
    <source>
        <dbReference type="EMBL" id="KAI3362259.1"/>
    </source>
</evidence>
<organism evidence="1 2">
    <name type="scientific">Scortum barcoo</name>
    <name type="common">barcoo grunter</name>
    <dbReference type="NCBI Taxonomy" id="214431"/>
    <lineage>
        <taxon>Eukaryota</taxon>
        <taxon>Metazoa</taxon>
        <taxon>Chordata</taxon>
        <taxon>Craniata</taxon>
        <taxon>Vertebrata</taxon>
        <taxon>Euteleostomi</taxon>
        <taxon>Actinopterygii</taxon>
        <taxon>Neopterygii</taxon>
        <taxon>Teleostei</taxon>
        <taxon>Neoteleostei</taxon>
        <taxon>Acanthomorphata</taxon>
        <taxon>Eupercaria</taxon>
        <taxon>Centrarchiformes</taxon>
        <taxon>Terapontoidei</taxon>
        <taxon>Terapontidae</taxon>
        <taxon>Scortum</taxon>
    </lineage>
</organism>
<name>A0ACB8W3P6_9TELE</name>
<reference evidence="1" key="1">
    <citation type="submission" date="2022-04" db="EMBL/GenBank/DDBJ databases">
        <title>Jade perch genome.</title>
        <authorList>
            <person name="Chao B."/>
        </authorList>
    </citation>
    <scope>NUCLEOTIDE SEQUENCE</scope>
    <source>
        <strain evidence="1">CB-2022</strain>
    </source>
</reference>
<comment type="caution">
    <text evidence="1">The sequence shown here is derived from an EMBL/GenBank/DDBJ whole genome shotgun (WGS) entry which is preliminary data.</text>
</comment>
<sequence>MREACNFHHSIKDTCPQPQTVRLQTPLWPRPKSCQRTPENKIVDLHQAGKTESAIGKQLGVKNINCGSNY</sequence>
<gene>
    <name evidence="1" type="ORF">L3Q82_012225</name>
</gene>
<proteinExistence type="predicted"/>